<dbReference type="EMBL" id="JAFBDZ010000006">
    <property type="protein sequence ID" value="MBM7587892.1"/>
    <property type="molecule type" value="Genomic_DNA"/>
</dbReference>
<comment type="cofactor">
    <cofactor evidence="9">
        <name>Mg(2+)</name>
        <dbReference type="ChEBI" id="CHEBI:18420"/>
    </cofactor>
</comment>
<comment type="function">
    <text evidence="9">Catalyzes a mechanistically unusual reaction, the ATP-dependent insertion of CO2 between the N7 and N8 nitrogen atoms of 7,8-diaminopelargonic acid (DAPA, also called 7,8-diammoniononanoate) to form a ureido ring.</text>
</comment>
<comment type="catalytic activity">
    <reaction evidence="9">
        <text>(7R,8S)-7,8-diammoniononanoate + CO2 + ATP = (4R,5S)-dethiobiotin + ADP + phosphate + 3 H(+)</text>
        <dbReference type="Rhea" id="RHEA:15805"/>
        <dbReference type="ChEBI" id="CHEBI:15378"/>
        <dbReference type="ChEBI" id="CHEBI:16526"/>
        <dbReference type="ChEBI" id="CHEBI:30616"/>
        <dbReference type="ChEBI" id="CHEBI:43474"/>
        <dbReference type="ChEBI" id="CHEBI:149469"/>
        <dbReference type="ChEBI" id="CHEBI:149473"/>
        <dbReference type="ChEBI" id="CHEBI:456216"/>
        <dbReference type="EC" id="6.3.3.3"/>
    </reaction>
</comment>
<organism evidence="10 11">
    <name type="scientific">Rossellomorea pakistanensis</name>
    <dbReference type="NCBI Taxonomy" id="992288"/>
    <lineage>
        <taxon>Bacteria</taxon>
        <taxon>Bacillati</taxon>
        <taxon>Bacillota</taxon>
        <taxon>Bacilli</taxon>
        <taxon>Bacillales</taxon>
        <taxon>Bacillaceae</taxon>
        <taxon>Rossellomorea</taxon>
    </lineage>
</organism>
<keyword evidence="1 9" id="KW-0963">Cytoplasm</keyword>
<keyword evidence="2 9" id="KW-0436">Ligase</keyword>
<evidence type="ECO:0000256" key="4">
    <source>
        <dbReference type="ARBA" id="ARBA00022741"/>
    </source>
</evidence>
<keyword evidence="3 9" id="KW-0479">Metal-binding</keyword>
<feature type="binding site" evidence="9">
    <location>
        <position position="54"/>
    </location>
    <ligand>
        <name>Mg(2+)</name>
        <dbReference type="ChEBI" id="CHEBI:18420"/>
    </ligand>
</feature>
<proteinExistence type="inferred from homology"/>
<comment type="subunit">
    <text evidence="9">Homodimer.</text>
</comment>
<evidence type="ECO:0000256" key="1">
    <source>
        <dbReference type="ARBA" id="ARBA00022490"/>
    </source>
</evidence>
<comment type="similarity">
    <text evidence="9">Belongs to the dethiobiotin synthetase family.</text>
</comment>
<protein>
    <recommendedName>
        <fullName evidence="9">ATP-dependent dethiobiotin synthetase BioD</fullName>
        <ecNumber evidence="9">6.3.3.3</ecNumber>
    </recommendedName>
    <alternativeName>
        <fullName evidence="9">DTB synthetase</fullName>
        <shortName evidence="9">DTBS</shortName>
    </alternativeName>
    <alternativeName>
        <fullName evidence="9">Dethiobiotin synthase</fullName>
    </alternativeName>
</protein>
<name>A0ABS2NJ54_9BACI</name>
<dbReference type="EC" id="6.3.3.3" evidence="9"/>
<evidence type="ECO:0000256" key="3">
    <source>
        <dbReference type="ARBA" id="ARBA00022723"/>
    </source>
</evidence>
<evidence type="ECO:0000313" key="11">
    <source>
        <dbReference type="Proteomes" id="UP001646157"/>
    </source>
</evidence>
<feature type="active site" evidence="9">
    <location>
        <position position="37"/>
    </location>
</feature>
<dbReference type="Pfam" id="PF13500">
    <property type="entry name" value="AAA_26"/>
    <property type="match status" value="1"/>
</dbReference>
<dbReference type="PIRSF" id="PIRSF006755">
    <property type="entry name" value="DTB_synth"/>
    <property type="match status" value="1"/>
</dbReference>
<comment type="caution">
    <text evidence="10">The sequence shown here is derived from an EMBL/GenBank/DDBJ whole genome shotgun (WGS) entry which is preliminary data.</text>
</comment>
<evidence type="ECO:0000256" key="6">
    <source>
        <dbReference type="ARBA" id="ARBA00022840"/>
    </source>
</evidence>
<gene>
    <name evidence="9" type="primary">bioD</name>
    <name evidence="10" type="ORF">JOC86_004467</name>
</gene>
<comment type="pathway">
    <text evidence="9">Cofactor biosynthesis; biotin biosynthesis; biotin from 7,8-diaminononanoate: step 1/2.</text>
</comment>
<dbReference type="PANTHER" id="PTHR43210:SF2">
    <property type="entry name" value="ATP-DEPENDENT DETHIOBIOTIN SYNTHETASE BIOD 2"/>
    <property type="match status" value="1"/>
</dbReference>
<dbReference type="RefSeq" id="WP_205175070.1">
    <property type="nucleotide sequence ID" value="NZ_JAFBDZ010000006.1"/>
</dbReference>
<comment type="catalytic activity">
    <reaction evidence="8">
        <text>(7R,8S)-8-amino-7-(carboxyamino)nonanoate + ATP = (4R,5S)-dethiobiotin + ADP + phosphate + H(+)</text>
        <dbReference type="Rhea" id="RHEA:63684"/>
        <dbReference type="ChEBI" id="CHEBI:15378"/>
        <dbReference type="ChEBI" id="CHEBI:30616"/>
        <dbReference type="ChEBI" id="CHEBI:43474"/>
        <dbReference type="ChEBI" id="CHEBI:149470"/>
        <dbReference type="ChEBI" id="CHEBI:149473"/>
        <dbReference type="ChEBI" id="CHEBI:456216"/>
    </reaction>
</comment>
<feature type="binding site" evidence="9">
    <location>
        <position position="16"/>
    </location>
    <ligand>
        <name>Mg(2+)</name>
        <dbReference type="ChEBI" id="CHEBI:18420"/>
    </ligand>
</feature>
<dbReference type="Proteomes" id="UP001646157">
    <property type="component" value="Unassembled WGS sequence"/>
</dbReference>
<keyword evidence="5 9" id="KW-0093">Biotin biosynthesis</keyword>
<accession>A0ABS2NJ54</accession>
<evidence type="ECO:0000256" key="7">
    <source>
        <dbReference type="ARBA" id="ARBA00022842"/>
    </source>
</evidence>
<feature type="binding site" evidence="9">
    <location>
        <position position="41"/>
    </location>
    <ligand>
        <name>substrate</name>
    </ligand>
</feature>
<keyword evidence="6 9" id="KW-0067">ATP-binding</keyword>
<dbReference type="SUPFAM" id="SSF52540">
    <property type="entry name" value="P-loop containing nucleoside triphosphate hydrolases"/>
    <property type="match status" value="1"/>
</dbReference>
<feature type="binding site" evidence="9">
    <location>
        <position position="54"/>
    </location>
    <ligand>
        <name>ATP</name>
        <dbReference type="ChEBI" id="CHEBI:30616"/>
    </ligand>
</feature>
<keyword evidence="11" id="KW-1185">Reference proteome</keyword>
<dbReference type="NCBIfam" id="TIGR00347">
    <property type="entry name" value="bioD"/>
    <property type="match status" value="1"/>
</dbReference>
<evidence type="ECO:0000256" key="9">
    <source>
        <dbReference type="HAMAP-Rule" id="MF_00336"/>
    </source>
</evidence>
<evidence type="ECO:0000256" key="5">
    <source>
        <dbReference type="ARBA" id="ARBA00022756"/>
    </source>
</evidence>
<dbReference type="Gene3D" id="3.40.50.300">
    <property type="entry name" value="P-loop containing nucleotide triphosphate hydrolases"/>
    <property type="match status" value="1"/>
</dbReference>
<dbReference type="GO" id="GO:0004141">
    <property type="term" value="F:dethiobiotin synthase activity"/>
    <property type="evidence" value="ECO:0007669"/>
    <property type="project" value="UniProtKB-EC"/>
</dbReference>
<comment type="subcellular location">
    <subcellularLocation>
        <location evidence="9">Cytoplasm</location>
    </subcellularLocation>
</comment>
<evidence type="ECO:0000256" key="2">
    <source>
        <dbReference type="ARBA" id="ARBA00022598"/>
    </source>
</evidence>
<evidence type="ECO:0000256" key="8">
    <source>
        <dbReference type="ARBA" id="ARBA00047386"/>
    </source>
</evidence>
<comment type="caution">
    <text evidence="9">Lacks conserved residue(s) required for the propagation of feature annotation.</text>
</comment>
<evidence type="ECO:0000313" key="10">
    <source>
        <dbReference type="EMBL" id="MBM7587892.1"/>
    </source>
</evidence>
<dbReference type="PANTHER" id="PTHR43210">
    <property type="entry name" value="DETHIOBIOTIN SYNTHETASE"/>
    <property type="match status" value="1"/>
</dbReference>
<feature type="binding site" evidence="9">
    <location>
        <position position="114"/>
    </location>
    <ligand>
        <name>Mg(2+)</name>
        <dbReference type="ChEBI" id="CHEBI:18420"/>
    </ligand>
</feature>
<sequence>MKGFFITGTDTEIGKTMITGLLTRYFLSKGVKAFPYKPIQSGAIQVNGKWVAPDVEFYEEIANQSFNNETNTYLLNTPSSPHFAAMKEQIQIEPHSIVQQVEKLTNQNNLVFVEGAGGLIVPINDETTMLDLIEKVSLPVILVARAGLGTINHTSLSVMALIQRNIPIAGIILNQNAPDGNEEIEEDNYRMIEQLTGVPVIGKLQYIDFYKERLSELDENQLMHNWKMEILEEVINHGISKAR</sequence>
<keyword evidence="4 9" id="KW-0547">Nucleotide-binding</keyword>
<reference evidence="10 11" key="1">
    <citation type="submission" date="2021-01" db="EMBL/GenBank/DDBJ databases">
        <title>Genomic Encyclopedia of Type Strains, Phase IV (KMG-IV): sequencing the most valuable type-strain genomes for metagenomic binning, comparative biology and taxonomic classification.</title>
        <authorList>
            <person name="Goeker M."/>
        </authorList>
    </citation>
    <scope>NUCLEOTIDE SEQUENCE [LARGE SCALE GENOMIC DNA]</scope>
    <source>
        <strain evidence="10 11">DSM 24834</strain>
    </source>
</reference>
<feature type="binding site" evidence="9">
    <location>
        <begin position="174"/>
        <end position="175"/>
    </location>
    <ligand>
        <name>ATP</name>
        <dbReference type="ChEBI" id="CHEBI:30616"/>
    </ligand>
</feature>
<dbReference type="CDD" id="cd03109">
    <property type="entry name" value="DTBS"/>
    <property type="match status" value="1"/>
</dbReference>
<dbReference type="HAMAP" id="MF_00336">
    <property type="entry name" value="BioD"/>
    <property type="match status" value="1"/>
</dbReference>
<dbReference type="InterPro" id="IPR004472">
    <property type="entry name" value="DTB_synth_BioD"/>
</dbReference>
<dbReference type="InterPro" id="IPR027417">
    <property type="entry name" value="P-loop_NTPase"/>
</dbReference>
<keyword evidence="7 9" id="KW-0460">Magnesium</keyword>
<feature type="binding site" evidence="9">
    <location>
        <begin position="114"/>
        <end position="117"/>
    </location>
    <ligand>
        <name>ATP</name>
        <dbReference type="ChEBI" id="CHEBI:30616"/>
    </ligand>
</feature>